<accession>A0A4R0RVP2</accession>
<feature type="region of interest" description="Disordered" evidence="1">
    <location>
        <begin position="46"/>
        <end position="65"/>
    </location>
</feature>
<proteinExistence type="predicted"/>
<dbReference type="Proteomes" id="UP000292702">
    <property type="component" value="Unassembled WGS sequence"/>
</dbReference>
<reference evidence="2 3" key="1">
    <citation type="submission" date="2018-11" db="EMBL/GenBank/DDBJ databases">
        <title>Genome assembly of Steccherinum ochraceum LE-BIN_3174, the white-rot fungus of the Steccherinaceae family (The Residual Polyporoid clade, Polyporales, Basidiomycota).</title>
        <authorList>
            <person name="Fedorova T.V."/>
            <person name="Glazunova O.A."/>
            <person name="Landesman E.O."/>
            <person name="Moiseenko K.V."/>
            <person name="Psurtseva N.V."/>
            <person name="Savinova O.S."/>
            <person name="Shakhova N.V."/>
            <person name="Tyazhelova T.V."/>
            <person name="Vasina D.V."/>
        </authorList>
    </citation>
    <scope>NUCLEOTIDE SEQUENCE [LARGE SCALE GENOMIC DNA]</scope>
    <source>
        <strain evidence="2 3">LE-BIN_3174</strain>
    </source>
</reference>
<comment type="caution">
    <text evidence="2">The sequence shown here is derived from an EMBL/GenBank/DDBJ whole genome shotgun (WGS) entry which is preliminary data.</text>
</comment>
<keyword evidence="3" id="KW-1185">Reference proteome</keyword>
<evidence type="ECO:0000313" key="2">
    <source>
        <dbReference type="EMBL" id="TCD67948.1"/>
    </source>
</evidence>
<gene>
    <name evidence="2" type="ORF">EIP91_011812</name>
</gene>
<protein>
    <submittedName>
        <fullName evidence="2">Uncharacterized protein</fullName>
    </submittedName>
</protein>
<dbReference type="EMBL" id="RWJN01000081">
    <property type="protein sequence ID" value="TCD67948.1"/>
    <property type="molecule type" value="Genomic_DNA"/>
</dbReference>
<feature type="compositionally biased region" description="Basic and acidic residues" evidence="1">
    <location>
        <begin position="17"/>
        <end position="32"/>
    </location>
</feature>
<dbReference type="AlphaFoldDB" id="A0A4R0RVP2"/>
<organism evidence="2 3">
    <name type="scientific">Steccherinum ochraceum</name>
    <dbReference type="NCBI Taxonomy" id="92696"/>
    <lineage>
        <taxon>Eukaryota</taxon>
        <taxon>Fungi</taxon>
        <taxon>Dikarya</taxon>
        <taxon>Basidiomycota</taxon>
        <taxon>Agaricomycotina</taxon>
        <taxon>Agaricomycetes</taxon>
        <taxon>Polyporales</taxon>
        <taxon>Steccherinaceae</taxon>
        <taxon>Steccherinum</taxon>
    </lineage>
</organism>
<name>A0A4R0RVP2_9APHY</name>
<evidence type="ECO:0000256" key="1">
    <source>
        <dbReference type="SAM" id="MobiDB-lite"/>
    </source>
</evidence>
<feature type="region of interest" description="Disordered" evidence="1">
    <location>
        <begin position="1"/>
        <end position="40"/>
    </location>
</feature>
<evidence type="ECO:0000313" key="3">
    <source>
        <dbReference type="Proteomes" id="UP000292702"/>
    </source>
</evidence>
<sequence>MSSDGEHTCRSALASHTHHEVDRRGHRERIPSEPKSPYTCTRAKRVPHRASKTIEVPGASRESRDQALRKNASDFTKALKSVAIDVLELDSDLVAFMFCARFSSLKHSSNAPMFWATSLGRSLLEREGIQDPKDHFTELAKRLYYERFPSPVSAGCGTSVAGPVTIDTESETELTLELLKIRIAEQSVEIKSLKDRLQDRSTGHAMGSSSAISGLDDAQFIIGVGSDFHLDETISSLWAELHNDSFNTLNFDGAIWTTFMSLIGAPKCSGRVRIPTVANTALPVAVHKESNWLLRTWTRVWHSSSDFNV</sequence>